<evidence type="ECO:0008006" key="4">
    <source>
        <dbReference type="Google" id="ProtNLM"/>
    </source>
</evidence>
<accession>A0A1H6A7Y0</accession>
<keyword evidence="3" id="KW-1185">Reference proteome</keyword>
<evidence type="ECO:0000313" key="2">
    <source>
        <dbReference type="EMBL" id="SEG44551.1"/>
    </source>
</evidence>
<name>A0A1H6A7Y0_9BACT</name>
<feature type="chain" id="PRO_5009292402" description="Outer membrane protein beta-barrel domain-containing protein" evidence="1">
    <location>
        <begin position="31"/>
        <end position="306"/>
    </location>
</feature>
<sequence length="306" mass="31901">MGRVSVVVSSAVSSSLVLLAMALQTPTCRAEAPRSDGPAPLTALPAYPVDRVDPFSPETPSPGPAAPVEGYANGYAMGGMGQASGSVRGSKPFSTVAVGVKAGVTGVGFDIATPLARKFNLRAGGTFLGYTLNVKEDGIPVAAHLLLRTGTVGVDYFPFGGGFHISPSFTFYNGNHINGTATVPGGNVITLNGQDYTSDPTNPLHGDFSMVFGRRTAPGVTIGWGNMIPRSGRHFSVPFEMGFEYVGDPQVVINLSGNACQNGGCGPVNSDPSFQANEAKEQQLLNDDIKPLRFFPVISLGFAVRF</sequence>
<organism evidence="2 3">
    <name type="scientific">Bryocella elongata</name>
    <dbReference type="NCBI Taxonomy" id="863522"/>
    <lineage>
        <taxon>Bacteria</taxon>
        <taxon>Pseudomonadati</taxon>
        <taxon>Acidobacteriota</taxon>
        <taxon>Terriglobia</taxon>
        <taxon>Terriglobales</taxon>
        <taxon>Acidobacteriaceae</taxon>
        <taxon>Bryocella</taxon>
    </lineage>
</organism>
<keyword evidence="1" id="KW-0732">Signal</keyword>
<evidence type="ECO:0000256" key="1">
    <source>
        <dbReference type="SAM" id="SignalP"/>
    </source>
</evidence>
<reference evidence="2 3" key="1">
    <citation type="submission" date="2016-10" db="EMBL/GenBank/DDBJ databases">
        <authorList>
            <person name="de Groot N.N."/>
        </authorList>
    </citation>
    <scope>NUCLEOTIDE SEQUENCE [LARGE SCALE GENOMIC DNA]</scope>
    <source>
        <strain evidence="2 3">DSM 22489</strain>
    </source>
</reference>
<evidence type="ECO:0000313" key="3">
    <source>
        <dbReference type="Proteomes" id="UP000236728"/>
    </source>
</evidence>
<gene>
    <name evidence="2" type="ORF">SAMN05421819_2972</name>
</gene>
<dbReference type="EMBL" id="FNVA01000005">
    <property type="protein sequence ID" value="SEG44551.1"/>
    <property type="molecule type" value="Genomic_DNA"/>
</dbReference>
<dbReference type="Gene3D" id="2.40.160.170">
    <property type="match status" value="1"/>
</dbReference>
<protein>
    <recommendedName>
        <fullName evidence="4">Outer membrane protein beta-barrel domain-containing protein</fullName>
    </recommendedName>
</protein>
<dbReference type="Proteomes" id="UP000236728">
    <property type="component" value="Unassembled WGS sequence"/>
</dbReference>
<proteinExistence type="predicted"/>
<dbReference type="AlphaFoldDB" id="A0A1H6A7Y0"/>
<feature type="signal peptide" evidence="1">
    <location>
        <begin position="1"/>
        <end position="30"/>
    </location>
</feature>